<organism evidence="5 6">
    <name type="scientific">Ensete ventricosum</name>
    <name type="common">Abyssinian banana</name>
    <name type="synonym">Musa ensete</name>
    <dbReference type="NCBI Taxonomy" id="4639"/>
    <lineage>
        <taxon>Eukaryota</taxon>
        <taxon>Viridiplantae</taxon>
        <taxon>Streptophyta</taxon>
        <taxon>Embryophyta</taxon>
        <taxon>Tracheophyta</taxon>
        <taxon>Spermatophyta</taxon>
        <taxon>Magnoliopsida</taxon>
        <taxon>Liliopsida</taxon>
        <taxon>Zingiberales</taxon>
        <taxon>Musaceae</taxon>
        <taxon>Ensete</taxon>
    </lineage>
</organism>
<gene>
    <name evidence="5" type="ORF">B296_00008981</name>
</gene>
<dbReference type="EMBL" id="AMZH03003874">
    <property type="protein sequence ID" value="RRT70888.1"/>
    <property type="molecule type" value="Genomic_DNA"/>
</dbReference>
<evidence type="ECO:0000256" key="2">
    <source>
        <dbReference type="ARBA" id="ARBA00006351"/>
    </source>
</evidence>
<comment type="subcellular location">
    <subcellularLocation>
        <location evidence="4">Golgi apparatus membrane</location>
        <topology evidence="4">Single-pass type II membrane protein</topology>
    </subcellularLocation>
</comment>
<keyword evidence="4" id="KW-0961">Cell wall biogenesis/degradation</keyword>
<dbReference type="PANTHER" id="PTHR32116">
    <property type="entry name" value="GALACTURONOSYLTRANSFERASE 4-RELATED"/>
    <property type="match status" value="1"/>
</dbReference>
<dbReference type="Gene3D" id="3.90.550.10">
    <property type="entry name" value="Spore Coat Polysaccharide Biosynthesis Protein SpsA, Chain A"/>
    <property type="match status" value="1"/>
</dbReference>
<dbReference type="SUPFAM" id="SSF53448">
    <property type="entry name" value="Nucleotide-diphospho-sugar transferases"/>
    <property type="match status" value="1"/>
</dbReference>
<dbReference type="AlphaFoldDB" id="A0A427A3Y6"/>
<evidence type="ECO:0000313" key="6">
    <source>
        <dbReference type="Proteomes" id="UP000287651"/>
    </source>
</evidence>
<dbReference type="Pfam" id="PF01501">
    <property type="entry name" value="Glyco_transf_8"/>
    <property type="match status" value="1"/>
</dbReference>
<dbReference type="GO" id="GO:0047262">
    <property type="term" value="F:polygalacturonate 4-alpha-galacturonosyltransferase activity"/>
    <property type="evidence" value="ECO:0007669"/>
    <property type="project" value="InterPro"/>
</dbReference>
<name>A0A427A3Y6_ENSVE</name>
<proteinExistence type="inferred from homology"/>
<evidence type="ECO:0000256" key="4">
    <source>
        <dbReference type="RuleBase" id="RU362027"/>
    </source>
</evidence>
<dbReference type="EC" id="2.4.1.-" evidence="4"/>
<sequence length="231" mass="26728">MVVLIHRIFLYLFTENRTVFSNLQKMKAMDVTLSKAHKAYPDCSALASKLRAQLYNAEEQLRAQQNQASYLVRLTARTFPKGLHCLSMKLTTEFFTLRPEDQQLPNSQNVDKPDFYHFAIFSDNVLACAVAVNSTVTTSMGQSRQLWEAGSLPLGQLLFYNHTTVFDRRWHVLGLGRESGMGRAEIERAAVIHYDGSKKPWLDIAIPKYRRYWTKFLHYGNPYFQQCNIHE</sequence>
<keyword evidence="4" id="KW-0333">Golgi apparatus</keyword>
<protein>
    <recommendedName>
        <fullName evidence="4">Hexosyltransferase</fullName>
        <ecNumber evidence="4">2.4.1.-</ecNumber>
    </recommendedName>
</protein>
<dbReference type="InterPro" id="IPR002495">
    <property type="entry name" value="Glyco_trans_8"/>
</dbReference>
<comment type="pathway">
    <text evidence="1 4">Glycan metabolism; pectin biosynthesis.</text>
</comment>
<dbReference type="GO" id="GO:0045489">
    <property type="term" value="P:pectin biosynthetic process"/>
    <property type="evidence" value="ECO:0007669"/>
    <property type="project" value="UniProtKB-UniPathway"/>
</dbReference>
<evidence type="ECO:0000256" key="1">
    <source>
        <dbReference type="ARBA" id="ARBA00004877"/>
    </source>
</evidence>
<keyword evidence="3 4" id="KW-0808">Transferase</keyword>
<dbReference type="InterPro" id="IPR029993">
    <property type="entry name" value="GAUT"/>
</dbReference>
<reference evidence="5 6" key="1">
    <citation type="journal article" date="2014" name="Agronomy (Basel)">
        <title>A Draft Genome Sequence for Ensete ventricosum, the Drought-Tolerant Tree Against Hunger.</title>
        <authorList>
            <person name="Harrison J."/>
            <person name="Moore K.A."/>
            <person name="Paszkiewicz K."/>
            <person name="Jones T."/>
            <person name="Grant M."/>
            <person name="Ambacheew D."/>
            <person name="Muzemil S."/>
            <person name="Studholme D.J."/>
        </authorList>
    </citation>
    <scope>NUCLEOTIDE SEQUENCE [LARGE SCALE GENOMIC DNA]</scope>
</reference>
<dbReference type="GO" id="GO:0000139">
    <property type="term" value="C:Golgi membrane"/>
    <property type="evidence" value="ECO:0007669"/>
    <property type="project" value="UniProtKB-SubCell"/>
</dbReference>
<dbReference type="GO" id="GO:0071555">
    <property type="term" value="P:cell wall organization"/>
    <property type="evidence" value="ECO:0007669"/>
    <property type="project" value="UniProtKB-KW"/>
</dbReference>
<dbReference type="PANTHER" id="PTHR32116:SF0">
    <property type="entry name" value="GALACTURONOSYLTRANSFERASE 6-RELATED"/>
    <property type="match status" value="1"/>
</dbReference>
<comment type="caution">
    <text evidence="5">The sequence shown here is derived from an EMBL/GenBank/DDBJ whole genome shotgun (WGS) entry which is preliminary data.</text>
</comment>
<evidence type="ECO:0000313" key="5">
    <source>
        <dbReference type="EMBL" id="RRT70888.1"/>
    </source>
</evidence>
<accession>A0A427A3Y6</accession>
<dbReference type="UniPathway" id="UPA00845"/>
<comment type="similarity">
    <text evidence="2 4">Belongs to the glycosyltransferase 8 family.</text>
</comment>
<keyword evidence="3 4" id="KW-0328">Glycosyltransferase</keyword>
<evidence type="ECO:0000256" key="3">
    <source>
        <dbReference type="ARBA" id="ARBA00022676"/>
    </source>
</evidence>
<dbReference type="InterPro" id="IPR029044">
    <property type="entry name" value="Nucleotide-diphossugar_trans"/>
</dbReference>
<dbReference type="Proteomes" id="UP000287651">
    <property type="component" value="Unassembled WGS sequence"/>
</dbReference>